<dbReference type="Gene3D" id="3.30.70.330">
    <property type="match status" value="3"/>
</dbReference>
<dbReference type="STRING" id="1157962.A0A250WPA1"/>
<evidence type="ECO:0000259" key="4">
    <source>
        <dbReference type="PROSITE" id="PS50102"/>
    </source>
</evidence>
<dbReference type="InterPro" id="IPR050825">
    <property type="entry name" value="RBM42_RBP45_47-like"/>
</dbReference>
<protein>
    <recommendedName>
        <fullName evidence="4">RRM domain-containing protein</fullName>
    </recommendedName>
</protein>
<keyword evidence="6" id="KW-1185">Reference proteome</keyword>
<dbReference type="InterPro" id="IPR000504">
    <property type="entry name" value="RRM_dom"/>
</dbReference>
<dbReference type="InterPro" id="IPR012677">
    <property type="entry name" value="Nucleotide-bd_a/b_plait_sf"/>
</dbReference>
<accession>A0A250WPA1</accession>
<name>A0A250WPA1_9CHLO</name>
<dbReference type="SUPFAM" id="SSF54928">
    <property type="entry name" value="RNA-binding domain, RBD"/>
    <property type="match status" value="2"/>
</dbReference>
<organism evidence="5 6">
    <name type="scientific">Chlamydomonas eustigma</name>
    <dbReference type="NCBI Taxonomy" id="1157962"/>
    <lineage>
        <taxon>Eukaryota</taxon>
        <taxon>Viridiplantae</taxon>
        <taxon>Chlorophyta</taxon>
        <taxon>core chlorophytes</taxon>
        <taxon>Chlorophyceae</taxon>
        <taxon>CS clade</taxon>
        <taxon>Chlamydomonadales</taxon>
        <taxon>Chlamydomonadaceae</taxon>
        <taxon>Chlamydomonas</taxon>
    </lineage>
</organism>
<dbReference type="SMART" id="SM00360">
    <property type="entry name" value="RRM"/>
    <property type="match status" value="3"/>
</dbReference>
<dbReference type="PROSITE" id="PS50102">
    <property type="entry name" value="RRM"/>
    <property type="match status" value="3"/>
</dbReference>
<evidence type="ECO:0000256" key="1">
    <source>
        <dbReference type="ARBA" id="ARBA00022884"/>
    </source>
</evidence>
<feature type="region of interest" description="Disordered" evidence="3">
    <location>
        <begin position="186"/>
        <end position="206"/>
    </location>
</feature>
<dbReference type="Pfam" id="PF00076">
    <property type="entry name" value="RRM_1"/>
    <property type="match status" value="3"/>
</dbReference>
<dbReference type="GO" id="GO:0003729">
    <property type="term" value="F:mRNA binding"/>
    <property type="evidence" value="ECO:0007669"/>
    <property type="project" value="InterPro"/>
</dbReference>
<dbReference type="Proteomes" id="UP000232323">
    <property type="component" value="Unassembled WGS sequence"/>
</dbReference>
<feature type="domain" description="RRM" evidence="4">
    <location>
        <begin position="20"/>
        <end position="98"/>
    </location>
</feature>
<dbReference type="OrthoDB" id="8093034at2759"/>
<evidence type="ECO:0000256" key="2">
    <source>
        <dbReference type="PROSITE-ProRule" id="PRU00176"/>
    </source>
</evidence>
<dbReference type="PANTHER" id="PTHR47640">
    <property type="entry name" value="TRNA SELENOCYSTEINE 1-ASSOCIATED PROTEIN 1-RELATED-RELATED"/>
    <property type="match status" value="1"/>
</dbReference>
<keyword evidence="1 2" id="KW-0694">RNA-binding</keyword>
<evidence type="ECO:0000313" key="6">
    <source>
        <dbReference type="Proteomes" id="UP000232323"/>
    </source>
</evidence>
<dbReference type="InterPro" id="IPR003954">
    <property type="entry name" value="RRM_euk-type"/>
</dbReference>
<proteinExistence type="predicted"/>
<dbReference type="InterPro" id="IPR035979">
    <property type="entry name" value="RBD_domain_sf"/>
</dbReference>
<reference evidence="5 6" key="1">
    <citation type="submission" date="2017-08" db="EMBL/GenBank/DDBJ databases">
        <title>Acidophilic green algal genome provides insights into adaptation to an acidic environment.</title>
        <authorList>
            <person name="Hirooka S."/>
            <person name="Hirose Y."/>
            <person name="Kanesaki Y."/>
            <person name="Higuchi S."/>
            <person name="Fujiwara T."/>
            <person name="Onuma R."/>
            <person name="Era A."/>
            <person name="Ohbayashi R."/>
            <person name="Uzuka A."/>
            <person name="Nozaki H."/>
            <person name="Yoshikawa H."/>
            <person name="Miyagishima S.Y."/>
        </authorList>
    </citation>
    <scope>NUCLEOTIDE SEQUENCE [LARGE SCALE GENOMIC DNA]</scope>
    <source>
        <strain evidence="5 6">NIES-2499</strain>
    </source>
</reference>
<evidence type="ECO:0000313" key="5">
    <source>
        <dbReference type="EMBL" id="GAX72653.1"/>
    </source>
</evidence>
<dbReference type="PANTHER" id="PTHR47640:SF5">
    <property type="entry name" value="RRM DOMAIN-CONTAINING PROTEIN"/>
    <property type="match status" value="1"/>
</dbReference>
<comment type="caution">
    <text evidence="5">The sequence shown here is derived from an EMBL/GenBank/DDBJ whole genome shotgun (WGS) entry which is preliminary data.</text>
</comment>
<dbReference type="AlphaFoldDB" id="A0A250WPA1"/>
<dbReference type="SMART" id="SM00361">
    <property type="entry name" value="RRM_1"/>
    <property type="match status" value="3"/>
</dbReference>
<gene>
    <name evidence="5" type="ORF">CEUSTIGMA_g109.t1</name>
</gene>
<feature type="domain" description="RRM" evidence="4">
    <location>
        <begin position="109"/>
        <end position="187"/>
    </location>
</feature>
<feature type="domain" description="RRM" evidence="4">
    <location>
        <begin position="208"/>
        <end position="280"/>
    </location>
</feature>
<dbReference type="EMBL" id="BEGY01000001">
    <property type="protein sequence ID" value="GAX72653.1"/>
    <property type="molecule type" value="Genomic_DNA"/>
</dbReference>
<sequence>MGSVEGSSSSSNEVQQDVAATLYFGNLHPFVQQGSLEDLCAYFGAVEVVKVIKDKGTGSSAGYGFVKFSERAFAEAALKALNGRSYLGQDLRVNWALPNNHKEDTSHHFHIFVGDLSCDVTDAILFHTFSGVGQCSDARVMWDNSTGRSKGYGFVSFRTKEDAELAIGQMQGKQVGSRKIRVGWAQHKQEEGGPQDEMTIDRSDPSNTNVYLGNISPETSEQDLTAHFSVYGPISEIKLHKKGGYGFVKYERHVAAVKAIVASHGRELHGRVLKCAWGKNTATNNKSGSINPINNMPAMTPHVVNPGMNCVPPGGVLHELALAGPAASATTLLSLASLALSQQPRAPLCNPQVSNHQPSHHGLADILHAAANVSSSPVLPVTNQNAYMGLGVDHSLLYNQGNMFQVLPIAFATQLMMRGLQSQQYALDLQALAAYRNPAISAGGMHSLDGLHTSSGLYSSMGSPMLHFH</sequence>
<evidence type="ECO:0000256" key="3">
    <source>
        <dbReference type="SAM" id="MobiDB-lite"/>
    </source>
</evidence>